<dbReference type="AlphaFoldDB" id="A0A9X2DQ64"/>
<feature type="transmembrane region" description="Helical" evidence="1">
    <location>
        <begin position="121"/>
        <end position="142"/>
    </location>
</feature>
<feature type="transmembrane region" description="Helical" evidence="1">
    <location>
        <begin position="326"/>
        <end position="344"/>
    </location>
</feature>
<feature type="domain" description="Nucleoside transporter/FeoB GTPase Gate" evidence="2">
    <location>
        <begin position="220"/>
        <end position="315"/>
    </location>
</feature>
<feature type="transmembrane region" description="Helical" evidence="1">
    <location>
        <begin position="148"/>
        <end position="168"/>
    </location>
</feature>
<feature type="transmembrane region" description="Helical" evidence="1">
    <location>
        <begin position="48"/>
        <end position="71"/>
    </location>
</feature>
<feature type="transmembrane region" description="Helical" evidence="1">
    <location>
        <begin position="293"/>
        <end position="314"/>
    </location>
</feature>
<evidence type="ECO:0000313" key="3">
    <source>
        <dbReference type="EMBL" id="MCM3713083.1"/>
    </source>
</evidence>
<dbReference type="EMBL" id="JAMBOL010000002">
    <property type="protein sequence ID" value="MCM3713083.1"/>
    <property type="molecule type" value="Genomic_DNA"/>
</dbReference>
<dbReference type="Pfam" id="PF07670">
    <property type="entry name" value="Gate"/>
    <property type="match status" value="2"/>
</dbReference>
<dbReference type="InterPro" id="IPR014226">
    <property type="entry name" value="Spore_IM_YlbJ"/>
</dbReference>
<feature type="transmembrane region" description="Helical" evidence="1">
    <location>
        <begin position="380"/>
        <end position="400"/>
    </location>
</feature>
<sequence length="407" mass="45038">MSLSITKTFLLAMVSMILAASLMLYPKESLDASIRGMEMWWDVVFPSLLPFFIVSELLIGFGVVTFIGTLLEPLMRPFFRVPGVGGFVWAMGLASGNPAGAKITARLRQEKKVTKIEAERLVCFTNSSNPLFIFGAIAVGFFHNASLGIVLALAHYIGNICVGLLMRFHGRDEEAKHSVERPPFRGLSHALKLMHEERIRDGRPIGKLLGDAVHSSVRTLLMIGGFIILFSVLNKILSLVGIQAVLASFCSIILAFFHLPNDLSIPLISGLFEITLGAQMVSQVTNTELLQQIIVTSFFLAFSGFSIQAQVASILAETDIRFKPFFIARIFHGFFAAVLVFLLWKPLYVNQQAGSDFRPSLPVFLDAPSGQWIQTIWQPFSQYGSVFTLLMLVIFILLTASRTLKSE</sequence>
<dbReference type="Proteomes" id="UP001139179">
    <property type="component" value="Unassembled WGS sequence"/>
</dbReference>
<comment type="caution">
    <text evidence="3">The sequence shown here is derived from an EMBL/GenBank/DDBJ whole genome shotgun (WGS) entry which is preliminary data.</text>
</comment>
<feature type="domain" description="Nucleoside transporter/FeoB GTPase Gate" evidence="2">
    <location>
        <begin position="43"/>
        <end position="140"/>
    </location>
</feature>
<accession>A0A9X2DQ64</accession>
<gene>
    <name evidence="3" type="primary">ylbJ</name>
    <name evidence="3" type="ORF">M3202_03235</name>
</gene>
<dbReference type="InterPro" id="IPR011642">
    <property type="entry name" value="Gate_dom"/>
</dbReference>
<proteinExistence type="predicted"/>
<evidence type="ECO:0000313" key="4">
    <source>
        <dbReference type="Proteomes" id="UP001139179"/>
    </source>
</evidence>
<dbReference type="NCBIfam" id="TIGR02871">
    <property type="entry name" value="spore_ylbJ"/>
    <property type="match status" value="1"/>
</dbReference>
<keyword evidence="1" id="KW-1133">Transmembrane helix</keyword>
<reference evidence="3" key="1">
    <citation type="submission" date="2022-05" db="EMBL/GenBank/DDBJ databases">
        <title>Comparative Genomics of Spacecraft Associated Microbes.</title>
        <authorList>
            <person name="Tran M.T."/>
            <person name="Wright A."/>
            <person name="Seuylemezian A."/>
            <person name="Eisen J."/>
            <person name="Coil D."/>
        </authorList>
    </citation>
    <scope>NUCLEOTIDE SEQUENCE</scope>
    <source>
        <strain evidence="3">214.1.1</strain>
    </source>
</reference>
<name>A0A9X2DQ64_9BACI</name>
<keyword evidence="1" id="KW-0812">Transmembrane</keyword>
<protein>
    <submittedName>
        <fullName evidence="3">Sporulation integral membrane protein YlbJ</fullName>
    </submittedName>
</protein>
<keyword evidence="1" id="KW-0472">Membrane</keyword>
<keyword evidence="4" id="KW-1185">Reference proteome</keyword>
<organism evidence="3 4">
    <name type="scientific">Halalkalibacter oceani</name>
    <dbReference type="NCBI Taxonomy" id="1653776"/>
    <lineage>
        <taxon>Bacteria</taxon>
        <taxon>Bacillati</taxon>
        <taxon>Bacillota</taxon>
        <taxon>Bacilli</taxon>
        <taxon>Bacillales</taxon>
        <taxon>Bacillaceae</taxon>
        <taxon>Halalkalibacter</taxon>
    </lineage>
</organism>
<evidence type="ECO:0000256" key="1">
    <source>
        <dbReference type="SAM" id="Phobius"/>
    </source>
</evidence>
<feature type="transmembrane region" description="Helical" evidence="1">
    <location>
        <begin position="236"/>
        <end position="256"/>
    </location>
</feature>
<dbReference type="RefSeq" id="WP_251221918.1">
    <property type="nucleotide sequence ID" value="NZ_JAMBOL010000002.1"/>
</dbReference>
<evidence type="ECO:0000259" key="2">
    <source>
        <dbReference type="Pfam" id="PF07670"/>
    </source>
</evidence>